<protein>
    <submittedName>
        <fullName evidence="2">Internalization-related competence protein ComEC/Rec2 protein</fullName>
    </submittedName>
</protein>
<comment type="caution">
    <text evidence="2">The sequence shown here is derived from an EMBL/GenBank/DDBJ whole genome shotgun (WGS) entry which is preliminary data.</text>
</comment>
<sequence>MIKRVNKILILAAAAIWAAVFVLPDNKLHVVFCNVGQGDAILITLKTTQILVDGGPGTEVSGCLSRHMPFYDQRIEIMVLTHPEADHMSGLSYVLKRYSVSTFVSVSVSGEGVGYDELKKKLQESGISQQDVEAGDRVRMSDLYFDIVWPSKEYLAENLNVLGAATNGAGLNTFSLTGILKYGDFEVMLTGDGDSRIQGQELANGNIREVEVLKVPHHAGKEAVRADWLDRVSPELAVVSVGKNSYGHPREEVIRLFSDRGIKILRTDLEGDIEIVSDGMKWGIKN</sequence>
<evidence type="ECO:0000313" key="3">
    <source>
        <dbReference type="Proteomes" id="UP000034502"/>
    </source>
</evidence>
<dbReference type="Pfam" id="PF00753">
    <property type="entry name" value="Lactamase_B"/>
    <property type="match status" value="1"/>
</dbReference>
<dbReference type="PANTHER" id="PTHR30619:SF1">
    <property type="entry name" value="RECOMBINATION PROTEIN 2"/>
    <property type="match status" value="1"/>
</dbReference>
<dbReference type="STRING" id="1618364.UX86_C0017G0005"/>
<organism evidence="2 3">
    <name type="scientific">Candidatus Amesbacteria bacterium GW2011_GWC1_47_15</name>
    <dbReference type="NCBI Taxonomy" id="1618364"/>
    <lineage>
        <taxon>Bacteria</taxon>
        <taxon>Candidatus Amesiibacteriota</taxon>
    </lineage>
</organism>
<evidence type="ECO:0000259" key="1">
    <source>
        <dbReference type="Pfam" id="PF00753"/>
    </source>
</evidence>
<dbReference type="EMBL" id="LCNU01000017">
    <property type="protein sequence ID" value="KKU63823.1"/>
    <property type="molecule type" value="Genomic_DNA"/>
</dbReference>
<dbReference type="PATRIC" id="fig|1618364.3.peg.637"/>
<reference evidence="2 3" key="1">
    <citation type="journal article" date="2015" name="Nature">
        <title>rRNA introns, odd ribosomes, and small enigmatic genomes across a large radiation of phyla.</title>
        <authorList>
            <person name="Brown C.T."/>
            <person name="Hug L.A."/>
            <person name="Thomas B.C."/>
            <person name="Sharon I."/>
            <person name="Castelle C.J."/>
            <person name="Singh A."/>
            <person name="Wilkins M.J."/>
            <person name="Williams K.H."/>
            <person name="Banfield J.F."/>
        </authorList>
    </citation>
    <scope>NUCLEOTIDE SEQUENCE [LARGE SCALE GENOMIC DNA]</scope>
</reference>
<accession>A0A0G1UCH7</accession>
<dbReference type="InterPro" id="IPR036866">
    <property type="entry name" value="RibonucZ/Hydroxyglut_hydro"/>
</dbReference>
<proteinExistence type="predicted"/>
<evidence type="ECO:0000313" key="2">
    <source>
        <dbReference type="EMBL" id="KKU63823.1"/>
    </source>
</evidence>
<dbReference type="InterPro" id="IPR001279">
    <property type="entry name" value="Metallo-B-lactamas"/>
</dbReference>
<dbReference type="InterPro" id="IPR052159">
    <property type="entry name" value="Competence_DNA_uptake"/>
</dbReference>
<dbReference type="Proteomes" id="UP000034502">
    <property type="component" value="Unassembled WGS sequence"/>
</dbReference>
<dbReference type="CDD" id="cd07731">
    <property type="entry name" value="ComA-like_MBL-fold"/>
    <property type="match status" value="1"/>
</dbReference>
<gene>
    <name evidence="2" type="ORF">UX86_C0017G0005</name>
</gene>
<dbReference type="InterPro" id="IPR035681">
    <property type="entry name" value="ComA-like_MBL"/>
</dbReference>
<dbReference type="PANTHER" id="PTHR30619">
    <property type="entry name" value="DNA INTERNALIZATION/COMPETENCE PROTEIN COMEC/REC2"/>
    <property type="match status" value="1"/>
</dbReference>
<name>A0A0G1UCH7_9BACT</name>
<feature type="domain" description="Metallo-beta-lactamase" evidence="1">
    <location>
        <begin position="35"/>
        <end position="242"/>
    </location>
</feature>
<dbReference type="Gene3D" id="3.60.15.10">
    <property type="entry name" value="Ribonuclease Z/Hydroxyacylglutathione hydrolase-like"/>
    <property type="match status" value="1"/>
</dbReference>
<dbReference type="AlphaFoldDB" id="A0A0G1UCH7"/>
<dbReference type="SUPFAM" id="SSF56281">
    <property type="entry name" value="Metallo-hydrolase/oxidoreductase"/>
    <property type="match status" value="1"/>
</dbReference>